<dbReference type="EC" id="4.2.1.47" evidence="4 7"/>
<dbReference type="STRING" id="1008305.A4H02_01485"/>
<dbReference type="PANTHER" id="PTHR43715:SF1">
    <property type="entry name" value="GDP-MANNOSE 4,6 DEHYDRATASE"/>
    <property type="match status" value="1"/>
</dbReference>
<keyword evidence="7" id="KW-0521">NADP</keyword>
<evidence type="ECO:0000313" key="10">
    <source>
        <dbReference type="Proteomes" id="UP000094570"/>
    </source>
</evidence>
<sequence>MKRCLITGITGQDGSFLSEFLLEKGYEVHGIIRRSSSFNTARIEHLYRDPHETDRFFLHYGDLTDSTSLIRLLKEIEPDEIYNLGAQSHVKVSFETPEYTANADALGTLRLLEAIRLLGMEKKVKFYQASTSELFGKVQEIPQKETTPFYPRSPYAVAKLYAYWITVNYREAYGIFACNGILFNHESERRGETFVTRKITRAATRILVGTQKKLYLGNLNAKRDWGYAKDYVRGMWLMLQQPEPDDYVLATGEMHSVREFCERAFLELGIKIEWVGEGIEEKGVIKSVNTDKLSSQILELQKQHPDLANYKLDVSHLKPGNVVVEVDPRYFRPTEVELLVGDASKAREKLGWKPEVTFEELVRIMVKHDLKLAIKEKWRNERINQ</sequence>
<dbReference type="Proteomes" id="UP000094570">
    <property type="component" value="Unassembled WGS sequence"/>
</dbReference>
<dbReference type="PANTHER" id="PTHR43715">
    <property type="entry name" value="GDP-MANNOSE 4,6-DEHYDRATASE"/>
    <property type="match status" value="1"/>
</dbReference>
<dbReference type="EMBL" id="LWAF01000002">
    <property type="protein sequence ID" value="ODN30976.1"/>
    <property type="molecule type" value="Genomic_DNA"/>
</dbReference>
<keyword evidence="5 7" id="KW-0456">Lyase</keyword>
<evidence type="ECO:0000256" key="5">
    <source>
        <dbReference type="ARBA" id="ARBA00023239"/>
    </source>
</evidence>
<dbReference type="FunFam" id="3.40.50.720:FF:000924">
    <property type="entry name" value="GDP-mannose 4,6 dehydratase"/>
    <property type="match status" value="1"/>
</dbReference>
<comment type="similarity">
    <text evidence="3 7">Belongs to the NAD(P)-dependent epimerase/dehydratase family. GDP-mannose 4,6-dehydratase subfamily.</text>
</comment>
<feature type="domain" description="NAD(P)-binding" evidence="8">
    <location>
        <begin position="5"/>
        <end position="365"/>
    </location>
</feature>
<dbReference type="RefSeq" id="WP_241498707.1">
    <property type="nucleotide sequence ID" value="NZ_CP140110.1"/>
</dbReference>
<organism evidence="9 10">
    <name type="scientific">Fervidobacterium thailandense</name>
    <dbReference type="NCBI Taxonomy" id="1008305"/>
    <lineage>
        <taxon>Bacteria</taxon>
        <taxon>Thermotogati</taxon>
        <taxon>Thermotogota</taxon>
        <taxon>Thermotogae</taxon>
        <taxon>Thermotogales</taxon>
        <taxon>Fervidobacteriaceae</taxon>
        <taxon>Fervidobacterium</taxon>
    </lineage>
</organism>
<evidence type="ECO:0000256" key="1">
    <source>
        <dbReference type="ARBA" id="ARBA00000188"/>
    </source>
</evidence>
<comment type="caution">
    <text evidence="9">The sequence shown here is derived from an EMBL/GenBank/DDBJ whole genome shotgun (WGS) entry which is preliminary data.</text>
</comment>
<keyword evidence="10" id="KW-1185">Reference proteome</keyword>
<name>A0A1E3G3W8_9BACT</name>
<dbReference type="GO" id="GO:0042351">
    <property type="term" value="P:'de novo' GDP-L-fucose biosynthetic process"/>
    <property type="evidence" value="ECO:0007669"/>
    <property type="project" value="TreeGrafter"/>
</dbReference>
<evidence type="ECO:0000256" key="2">
    <source>
        <dbReference type="ARBA" id="ARBA00001937"/>
    </source>
</evidence>
<dbReference type="Pfam" id="PF16363">
    <property type="entry name" value="GDP_Man_Dehyd"/>
    <property type="match status" value="1"/>
</dbReference>
<dbReference type="GO" id="GO:0070401">
    <property type="term" value="F:NADP+ binding"/>
    <property type="evidence" value="ECO:0007669"/>
    <property type="project" value="UniProtKB-UniRule"/>
</dbReference>
<dbReference type="Gene3D" id="3.40.50.720">
    <property type="entry name" value="NAD(P)-binding Rossmann-like Domain"/>
    <property type="match status" value="1"/>
</dbReference>
<protein>
    <recommendedName>
        <fullName evidence="4 7">GDP-mannose 4,6-dehydratase</fullName>
        <ecNumber evidence="4 7">4.2.1.47</ecNumber>
    </recommendedName>
    <alternativeName>
        <fullName evidence="7">GDP-D-mannose dehydratase</fullName>
    </alternativeName>
</protein>
<dbReference type="InterPro" id="IPR006368">
    <property type="entry name" value="GDP_Man_deHydtase"/>
</dbReference>
<evidence type="ECO:0000313" key="9">
    <source>
        <dbReference type="EMBL" id="ODN30976.1"/>
    </source>
</evidence>
<dbReference type="AlphaFoldDB" id="A0A1E3G3W8"/>
<evidence type="ECO:0000256" key="7">
    <source>
        <dbReference type="HAMAP-Rule" id="MF_00955"/>
    </source>
</evidence>
<comment type="cofactor">
    <cofactor evidence="2 7">
        <name>NADP(+)</name>
        <dbReference type="ChEBI" id="CHEBI:58349"/>
    </cofactor>
</comment>
<reference evidence="10" key="1">
    <citation type="submission" date="2016-04" db="EMBL/GenBank/DDBJ databases">
        <title>The genome sequence project of a novel Fervidobacterium isolate from a hot spring in Thailand.</title>
        <authorList>
            <person name="Gonzalez J.M."/>
            <person name="Cuecas A."/>
            <person name="Kanoksilapatham W."/>
        </authorList>
    </citation>
    <scope>NUCLEOTIDE SEQUENCE [LARGE SCALE GENOMIC DNA]</scope>
    <source>
        <strain evidence="10">FC2004</strain>
    </source>
</reference>
<accession>A0A1E3G3W8</accession>
<evidence type="ECO:0000256" key="3">
    <source>
        <dbReference type="ARBA" id="ARBA00009263"/>
    </source>
</evidence>
<dbReference type="GO" id="GO:0008446">
    <property type="term" value="F:GDP-mannose 4,6-dehydratase activity"/>
    <property type="evidence" value="ECO:0007669"/>
    <property type="project" value="UniProtKB-UniRule"/>
</dbReference>
<comment type="catalytic activity">
    <reaction evidence="1 7">
        <text>GDP-alpha-D-mannose = GDP-4-dehydro-alpha-D-rhamnose + H2O</text>
        <dbReference type="Rhea" id="RHEA:23820"/>
        <dbReference type="ChEBI" id="CHEBI:15377"/>
        <dbReference type="ChEBI" id="CHEBI:57527"/>
        <dbReference type="ChEBI" id="CHEBI:57964"/>
        <dbReference type="EC" id="4.2.1.47"/>
    </reaction>
</comment>
<evidence type="ECO:0000256" key="6">
    <source>
        <dbReference type="ARBA" id="ARBA00059383"/>
    </source>
</evidence>
<evidence type="ECO:0000259" key="8">
    <source>
        <dbReference type="Pfam" id="PF16363"/>
    </source>
</evidence>
<dbReference type="NCBIfam" id="TIGR01472">
    <property type="entry name" value="gmd"/>
    <property type="match status" value="1"/>
</dbReference>
<dbReference type="InterPro" id="IPR016040">
    <property type="entry name" value="NAD(P)-bd_dom"/>
</dbReference>
<dbReference type="CDD" id="cd05260">
    <property type="entry name" value="GDP_MD_SDR_e"/>
    <property type="match status" value="1"/>
</dbReference>
<dbReference type="Gene3D" id="3.90.25.10">
    <property type="entry name" value="UDP-galactose 4-epimerase, domain 1"/>
    <property type="match status" value="1"/>
</dbReference>
<gene>
    <name evidence="7" type="primary">gmd</name>
    <name evidence="9" type="ORF">A4H02_01485</name>
</gene>
<dbReference type="SUPFAM" id="SSF51735">
    <property type="entry name" value="NAD(P)-binding Rossmann-fold domains"/>
    <property type="match status" value="1"/>
</dbReference>
<dbReference type="HAMAP" id="MF_00955">
    <property type="entry name" value="GDP_Man_dehydratase"/>
    <property type="match status" value="1"/>
</dbReference>
<comment type="caution">
    <text evidence="7">Lacks conserved residue(s) required for the propagation of feature annotation.</text>
</comment>
<evidence type="ECO:0000256" key="4">
    <source>
        <dbReference type="ARBA" id="ARBA00011989"/>
    </source>
</evidence>
<comment type="function">
    <text evidence="6 7">Catalyzes the conversion of GDP-D-mannose to GDP-4-dehydro-6-deoxy-D-mannose.</text>
</comment>
<dbReference type="InterPro" id="IPR036291">
    <property type="entry name" value="NAD(P)-bd_dom_sf"/>
</dbReference>
<proteinExistence type="inferred from homology"/>